<dbReference type="Proteomes" id="UP001232755">
    <property type="component" value="Unassembled WGS sequence"/>
</dbReference>
<protein>
    <submittedName>
        <fullName evidence="2">Uncharacterized protein</fullName>
    </submittedName>
</protein>
<keyword evidence="3" id="KW-1185">Reference proteome</keyword>
<feature type="region of interest" description="Disordered" evidence="1">
    <location>
        <begin position="71"/>
        <end position="95"/>
    </location>
</feature>
<proteinExistence type="predicted"/>
<sequence length="95" mass="10118">MTNPPDRAEADKARRGPQKNRDCPDRPQASRSPGTVWMAPRPDPPPARGATHPLYFPPSASRIAKYAGFGASCSSHGRAAPSPGKNAGIHEYLSV</sequence>
<feature type="compositionally biased region" description="Basic and acidic residues" evidence="1">
    <location>
        <begin position="1"/>
        <end position="25"/>
    </location>
</feature>
<organism evidence="2 3">
    <name type="scientific">Streptomyces africanus</name>
    <dbReference type="NCBI Taxonomy" id="231024"/>
    <lineage>
        <taxon>Bacteria</taxon>
        <taxon>Bacillati</taxon>
        <taxon>Actinomycetota</taxon>
        <taxon>Actinomycetes</taxon>
        <taxon>Kitasatosporales</taxon>
        <taxon>Streptomycetaceae</taxon>
        <taxon>Streptomyces</taxon>
    </lineage>
</organism>
<evidence type="ECO:0000313" key="3">
    <source>
        <dbReference type="Proteomes" id="UP001232755"/>
    </source>
</evidence>
<name>A0ABU0QI11_9ACTN</name>
<feature type="region of interest" description="Disordered" evidence="1">
    <location>
        <begin position="1"/>
        <end position="53"/>
    </location>
</feature>
<evidence type="ECO:0000313" key="2">
    <source>
        <dbReference type="EMBL" id="MDQ0747002.1"/>
    </source>
</evidence>
<dbReference type="EMBL" id="JAUSYP010000001">
    <property type="protein sequence ID" value="MDQ0747002.1"/>
    <property type="molecule type" value="Genomic_DNA"/>
</dbReference>
<gene>
    <name evidence="2" type="ORF">QF034_001233</name>
</gene>
<evidence type="ECO:0000256" key="1">
    <source>
        <dbReference type="SAM" id="MobiDB-lite"/>
    </source>
</evidence>
<comment type="caution">
    <text evidence="2">The sequence shown here is derived from an EMBL/GenBank/DDBJ whole genome shotgun (WGS) entry which is preliminary data.</text>
</comment>
<reference evidence="2 3" key="1">
    <citation type="submission" date="2023-07" db="EMBL/GenBank/DDBJ databases">
        <title>Comparative genomics of wheat-associated soil bacteria to identify genetic determinants of phenazine resistance.</title>
        <authorList>
            <person name="Mouncey N."/>
        </authorList>
    </citation>
    <scope>NUCLEOTIDE SEQUENCE [LARGE SCALE GENOMIC DNA]</scope>
    <source>
        <strain evidence="2 3">B3I12</strain>
    </source>
</reference>
<accession>A0ABU0QI11</accession>